<dbReference type="KEGG" id="drt:Dret_1225"/>
<dbReference type="STRING" id="485915.Dret_1225"/>
<evidence type="ECO:0000313" key="3">
    <source>
        <dbReference type="Proteomes" id="UP000001052"/>
    </source>
</evidence>
<dbReference type="eggNOG" id="COG2191">
    <property type="taxonomic scope" value="Bacteria"/>
</dbReference>
<dbReference type="RefSeq" id="WP_015751660.1">
    <property type="nucleotide sequence ID" value="NC_013223.1"/>
</dbReference>
<dbReference type="OrthoDB" id="9767940at2"/>
<dbReference type="Proteomes" id="UP000001052">
    <property type="component" value="Chromosome"/>
</dbReference>
<evidence type="ECO:0000259" key="1">
    <source>
        <dbReference type="SMART" id="SM00852"/>
    </source>
</evidence>
<dbReference type="Pfam" id="PF02663">
    <property type="entry name" value="FmdE"/>
    <property type="match status" value="1"/>
</dbReference>
<dbReference type="Gene3D" id="3.30.60.80">
    <property type="match status" value="1"/>
</dbReference>
<feature type="domain" description="MoaB/Mog" evidence="1">
    <location>
        <begin position="378"/>
        <end position="510"/>
    </location>
</feature>
<dbReference type="UniPathway" id="UPA00344"/>
<sequence>MNIGSHTFEEFKEIARRFHGFPAPGLLLGGYMVENAKARMPEGVLYEAMVETGKCLPDAVQLLTVLSVGNGWMRVVNLGRYALSLYDKYTGAGWRVYLDSDKLDHWPHMQSWLIKSTPKKDQDTEALYREIEAAGDTVCSAYPIQIHERFLGKSSMGEIGWCPVCREYYPTRDGAVCRGCQGDAPYASIPGFPGLGQHRAQPHAVSLEEAVGKTAVHDMTRIVPGETKGPAIQAGQVITGGDLCRLQQMGRERVYVREELGGVDGFVHENDAVLAFAEAMAGEGVTYTAPPKEGKIDFRASQSGLLVVDIERLRGFNCLPDVMCATRQSDIYVEKDKAFAGTRAIPLYLSEDRFEAALAVLRDGPLLRVEPLRPMDIGILVTGSEVFKGLIEDKFAPLIRGKVEHFGCRVCAEEVVPDDRETIAAAVARLREAGAQLIITTAGLSVDPDDVTRAGLLDAGMTDMVYGAPLLPGAMTLIGRVGSSRILGVPACALFYKTTSLDLLLPRLLANRPITRAALAEMADGGFCLSCTVCTFPKCPFGK</sequence>
<dbReference type="InterPro" id="IPR057035">
    <property type="entry name" value="Znf-Tbcl_FmdE"/>
</dbReference>
<dbReference type="HOGENOM" id="CLU_503200_0_0_7"/>
<keyword evidence="3" id="KW-1185">Reference proteome</keyword>
<dbReference type="CDD" id="cd03522">
    <property type="entry name" value="MoeA_like"/>
    <property type="match status" value="1"/>
</dbReference>
<dbReference type="PANTHER" id="PTHR39418:SF1">
    <property type="entry name" value="DEHYDROGENASE"/>
    <property type="match status" value="1"/>
</dbReference>
<proteinExistence type="predicted"/>
<dbReference type="InterPro" id="IPR003814">
    <property type="entry name" value="FmdEsu_dom"/>
</dbReference>
<evidence type="ECO:0000313" key="2">
    <source>
        <dbReference type="EMBL" id="ACV68513.1"/>
    </source>
</evidence>
<dbReference type="Gene3D" id="3.30.1330.130">
    <property type="match status" value="1"/>
</dbReference>
<gene>
    <name evidence="2" type="ordered locus">Dret_1225</name>
</gene>
<dbReference type="Pfam" id="PF00994">
    <property type="entry name" value="MoCF_biosynth"/>
    <property type="match status" value="1"/>
</dbReference>
<dbReference type="InterPro" id="IPR001453">
    <property type="entry name" value="MoaB/Mog_dom"/>
</dbReference>
<accession>C8X1U1</accession>
<dbReference type="SUPFAM" id="SSF143555">
    <property type="entry name" value="FwdE-like"/>
    <property type="match status" value="1"/>
</dbReference>
<name>C8X1U1_DESRD</name>
<dbReference type="InterPro" id="IPR036425">
    <property type="entry name" value="MoaB/Mog-like_dom_sf"/>
</dbReference>
<dbReference type="EMBL" id="CP001734">
    <property type="protein sequence ID" value="ACV68513.1"/>
    <property type="molecule type" value="Genomic_DNA"/>
</dbReference>
<organism evidence="2 3">
    <name type="scientific">Desulfohalobium retbaense (strain ATCC 49708 / DSM 5692 / JCM 16813 / HR100)</name>
    <dbReference type="NCBI Taxonomy" id="485915"/>
    <lineage>
        <taxon>Bacteria</taxon>
        <taxon>Pseudomonadati</taxon>
        <taxon>Thermodesulfobacteriota</taxon>
        <taxon>Desulfovibrionia</taxon>
        <taxon>Desulfovibrionales</taxon>
        <taxon>Desulfohalobiaceae</taxon>
        <taxon>Desulfohalobium</taxon>
    </lineage>
</organism>
<dbReference type="SUPFAM" id="SSF53218">
    <property type="entry name" value="Molybdenum cofactor biosynthesis proteins"/>
    <property type="match status" value="1"/>
</dbReference>
<dbReference type="InterPro" id="IPR053194">
    <property type="entry name" value="tRNA_methyltr_O"/>
</dbReference>
<dbReference type="Pfam" id="PF23475">
    <property type="entry name" value="zf-Tbcl_FmdE"/>
    <property type="match status" value="1"/>
</dbReference>
<dbReference type="SMART" id="SM00852">
    <property type="entry name" value="MoCF_biosynth"/>
    <property type="match status" value="1"/>
</dbReference>
<dbReference type="PANTHER" id="PTHR39418">
    <property type="entry name" value="DEHYDROGENASE-RELATED"/>
    <property type="match status" value="1"/>
</dbReference>
<dbReference type="Gene3D" id="3.40.980.10">
    <property type="entry name" value="MoaB/Mog-like domain"/>
    <property type="match status" value="1"/>
</dbReference>
<reference evidence="2 3" key="2">
    <citation type="journal article" date="2010" name="Stand. Genomic Sci.">
        <title>Complete genome sequence of Desulfohalobium retbaense type strain (HR(100)).</title>
        <authorList>
            <person name="Spring S."/>
            <person name="Nolan M."/>
            <person name="Lapidus A."/>
            <person name="Glavina Del Rio T."/>
            <person name="Copeland A."/>
            <person name="Tice H."/>
            <person name="Cheng J.F."/>
            <person name="Lucas S."/>
            <person name="Land M."/>
            <person name="Chen F."/>
            <person name="Bruce D."/>
            <person name="Goodwin L."/>
            <person name="Pitluck S."/>
            <person name="Ivanova N."/>
            <person name="Mavromatis K."/>
            <person name="Mikhailova N."/>
            <person name="Pati A."/>
            <person name="Chen A."/>
            <person name="Palaniappan K."/>
            <person name="Hauser L."/>
            <person name="Chang Y.J."/>
            <person name="Jeffries C.D."/>
            <person name="Munk C."/>
            <person name="Kiss H."/>
            <person name="Chain P."/>
            <person name="Han C."/>
            <person name="Brettin T."/>
            <person name="Detter J.C."/>
            <person name="Schuler E."/>
            <person name="Goker M."/>
            <person name="Rohde M."/>
            <person name="Bristow J."/>
            <person name="Eisen J.A."/>
            <person name="Markowitz V."/>
            <person name="Hugenholtz P."/>
            <person name="Kyrpides N.C."/>
            <person name="Klenk H.P."/>
        </authorList>
    </citation>
    <scope>NUCLEOTIDE SEQUENCE [LARGE SCALE GENOMIC DNA]</scope>
    <source>
        <strain evidence="2 3">DSM 5692</strain>
    </source>
</reference>
<dbReference type="eggNOG" id="COG0303">
    <property type="taxonomic scope" value="Bacteria"/>
</dbReference>
<dbReference type="AlphaFoldDB" id="C8X1U1"/>
<protein>
    <submittedName>
        <fullName evidence="2">Formylmethanofuran dehydrogenase subunit E region</fullName>
    </submittedName>
</protein>
<reference evidence="3" key="1">
    <citation type="submission" date="2009-09" db="EMBL/GenBank/DDBJ databases">
        <title>The complete chromosome of Desulfohalobium retbaense DSM 5692.</title>
        <authorList>
            <consortium name="US DOE Joint Genome Institute (JGI-PGF)"/>
            <person name="Lucas S."/>
            <person name="Copeland A."/>
            <person name="Lapidus A."/>
            <person name="Glavina del Rio T."/>
            <person name="Dalin E."/>
            <person name="Tice H."/>
            <person name="Bruce D."/>
            <person name="Goodwin L."/>
            <person name="Pitluck S."/>
            <person name="Kyrpides N."/>
            <person name="Mavromatis K."/>
            <person name="Ivanova N."/>
            <person name="Mikhailova N."/>
            <person name="Munk A.C."/>
            <person name="Brettin T."/>
            <person name="Detter J.C."/>
            <person name="Han C."/>
            <person name="Tapia R."/>
            <person name="Larimer F."/>
            <person name="Land M."/>
            <person name="Hauser L."/>
            <person name="Markowitz V."/>
            <person name="Cheng J.-F."/>
            <person name="Hugenholtz P."/>
            <person name="Woyke T."/>
            <person name="Wu D."/>
            <person name="Spring S."/>
            <person name="Klenk H.-P."/>
            <person name="Eisen J.A."/>
        </authorList>
    </citation>
    <scope>NUCLEOTIDE SEQUENCE [LARGE SCALE GENOMIC DNA]</scope>
    <source>
        <strain evidence="3">DSM 5692</strain>
    </source>
</reference>